<gene>
    <name evidence="3" type="ORF">FHT02_001045</name>
</gene>
<feature type="domain" description="Alginate export" evidence="2">
    <location>
        <begin position="65"/>
        <end position="437"/>
    </location>
</feature>
<keyword evidence="1" id="KW-0732">Signal</keyword>
<dbReference type="AlphaFoldDB" id="A0A840YPX0"/>
<sequence>MRKTLLLGLLVASPAAAQNREAWQPPVLSITRYDEDWSDLADAEKRAHHWTGPLKYIPLSEDGAYLTTGIELRLREEAYRENLWGDGPAPDDAYLWARALPYADLHVGKVRAFVQPVAAFTAGVRPEAGPVDQTRVDLLQGFADVTLGPVTLRGGRQMLSLGSERLVGTRYGPNVPLAFDGFRGIIHHGQASLSLLAVRPVTPRLGDFDDRSSSTKALWGAYGSVPGLDLYYLAYRNREARFADRSGYELRHSLGARWYGSAQGSHWNVEGVAQFGRFADQRVGAWTLGTEIGHSFANVPLKPDATLRFNMVSGDGRPGDGRLGTFNALFPKGKYFGELSPVGPTNIINLNASVAMALSDTVSASLAGMAYWRYSRGDGIYDIPGNLLRAPGSATSRFIGKQVEASLAWQATPELELSTSLSAFKPGGFIRETGPAKTIAMLGLESNFRF</sequence>
<keyword evidence="4" id="KW-1185">Reference proteome</keyword>
<evidence type="ECO:0000313" key="4">
    <source>
        <dbReference type="Proteomes" id="UP000527143"/>
    </source>
</evidence>
<dbReference type="InterPro" id="IPR053728">
    <property type="entry name" value="Alginate_Permeability_Chnl"/>
</dbReference>
<protein>
    <recommendedName>
        <fullName evidence="2">Alginate export domain-containing protein</fullName>
    </recommendedName>
</protein>
<evidence type="ECO:0000259" key="2">
    <source>
        <dbReference type="Pfam" id="PF13372"/>
    </source>
</evidence>
<dbReference type="Gene3D" id="2.40.160.100">
    <property type="match status" value="1"/>
</dbReference>
<comment type="caution">
    <text evidence="3">The sequence shown here is derived from an EMBL/GenBank/DDBJ whole genome shotgun (WGS) entry which is preliminary data.</text>
</comment>
<dbReference type="RefSeq" id="WP_343056833.1">
    <property type="nucleotide sequence ID" value="NZ_JACIJF010000002.1"/>
</dbReference>
<name>A0A840YPX0_9SPHN</name>
<evidence type="ECO:0000313" key="3">
    <source>
        <dbReference type="EMBL" id="MBB5709823.1"/>
    </source>
</evidence>
<evidence type="ECO:0000256" key="1">
    <source>
        <dbReference type="SAM" id="SignalP"/>
    </source>
</evidence>
<dbReference type="EMBL" id="JACIJF010000002">
    <property type="protein sequence ID" value="MBB5709823.1"/>
    <property type="molecule type" value="Genomic_DNA"/>
</dbReference>
<feature type="chain" id="PRO_5032871808" description="Alginate export domain-containing protein" evidence="1">
    <location>
        <begin position="18"/>
        <end position="450"/>
    </location>
</feature>
<reference evidence="3 4" key="1">
    <citation type="submission" date="2020-08" db="EMBL/GenBank/DDBJ databases">
        <title>Genomic Encyclopedia of Type Strains, Phase IV (KMG-IV): sequencing the most valuable type-strain genomes for metagenomic binning, comparative biology and taxonomic classification.</title>
        <authorList>
            <person name="Goeker M."/>
        </authorList>
    </citation>
    <scope>NUCLEOTIDE SEQUENCE [LARGE SCALE GENOMIC DNA]</scope>
    <source>
        <strain evidence="3 4">DSM 26736</strain>
    </source>
</reference>
<feature type="signal peptide" evidence="1">
    <location>
        <begin position="1"/>
        <end position="17"/>
    </location>
</feature>
<dbReference type="Proteomes" id="UP000527143">
    <property type="component" value="Unassembled WGS sequence"/>
</dbReference>
<organism evidence="3 4">
    <name type="scientific">Sphingomonas xinjiangensis</name>
    <dbReference type="NCBI Taxonomy" id="643568"/>
    <lineage>
        <taxon>Bacteria</taxon>
        <taxon>Pseudomonadati</taxon>
        <taxon>Pseudomonadota</taxon>
        <taxon>Alphaproteobacteria</taxon>
        <taxon>Sphingomonadales</taxon>
        <taxon>Sphingomonadaceae</taxon>
        <taxon>Sphingomonas</taxon>
    </lineage>
</organism>
<dbReference type="Pfam" id="PF13372">
    <property type="entry name" value="Alginate_exp"/>
    <property type="match status" value="1"/>
</dbReference>
<dbReference type="InterPro" id="IPR025388">
    <property type="entry name" value="Alginate_export_dom"/>
</dbReference>
<accession>A0A840YPX0</accession>
<proteinExistence type="predicted"/>